<gene>
    <name evidence="1" type="ORF">EJ08DRAFT_497514</name>
</gene>
<dbReference type="OrthoDB" id="7464126at2759"/>
<dbReference type="EMBL" id="MU007017">
    <property type="protein sequence ID" value="KAF2434249.1"/>
    <property type="molecule type" value="Genomic_DNA"/>
</dbReference>
<organism evidence="1 2">
    <name type="scientific">Tothia fuscella</name>
    <dbReference type="NCBI Taxonomy" id="1048955"/>
    <lineage>
        <taxon>Eukaryota</taxon>
        <taxon>Fungi</taxon>
        <taxon>Dikarya</taxon>
        <taxon>Ascomycota</taxon>
        <taxon>Pezizomycotina</taxon>
        <taxon>Dothideomycetes</taxon>
        <taxon>Pleosporomycetidae</taxon>
        <taxon>Venturiales</taxon>
        <taxon>Cylindrosympodiaceae</taxon>
        <taxon>Tothia</taxon>
    </lineage>
</organism>
<sequence>MYFEFLAISGFQETRGELTKFLLLIFYQVYKKCKDAPDTYRALSDHVGVLHNVLRDIMVYLEEEEVPTGDRRMASLITAREGCRTTLDEVEEFLDKYSSLGKNQKRLIELLKFITKDVDSLKGKLDGNTNLLQISLTSLTK</sequence>
<dbReference type="Proteomes" id="UP000800235">
    <property type="component" value="Unassembled WGS sequence"/>
</dbReference>
<evidence type="ECO:0000313" key="2">
    <source>
        <dbReference type="Proteomes" id="UP000800235"/>
    </source>
</evidence>
<comment type="caution">
    <text evidence="1">The sequence shown here is derived from an EMBL/GenBank/DDBJ whole genome shotgun (WGS) entry which is preliminary data.</text>
</comment>
<reference evidence="1" key="1">
    <citation type="journal article" date="2020" name="Stud. Mycol.">
        <title>101 Dothideomycetes genomes: a test case for predicting lifestyles and emergence of pathogens.</title>
        <authorList>
            <person name="Haridas S."/>
            <person name="Albert R."/>
            <person name="Binder M."/>
            <person name="Bloem J."/>
            <person name="Labutti K."/>
            <person name="Salamov A."/>
            <person name="Andreopoulos B."/>
            <person name="Baker S."/>
            <person name="Barry K."/>
            <person name="Bills G."/>
            <person name="Bluhm B."/>
            <person name="Cannon C."/>
            <person name="Castanera R."/>
            <person name="Culley D."/>
            <person name="Daum C."/>
            <person name="Ezra D."/>
            <person name="Gonzalez J."/>
            <person name="Henrissat B."/>
            <person name="Kuo A."/>
            <person name="Liang C."/>
            <person name="Lipzen A."/>
            <person name="Lutzoni F."/>
            <person name="Magnuson J."/>
            <person name="Mondo S."/>
            <person name="Nolan M."/>
            <person name="Ohm R."/>
            <person name="Pangilinan J."/>
            <person name="Park H.-J."/>
            <person name="Ramirez L."/>
            <person name="Alfaro M."/>
            <person name="Sun H."/>
            <person name="Tritt A."/>
            <person name="Yoshinaga Y."/>
            <person name="Zwiers L.-H."/>
            <person name="Turgeon B."/>
            <person name="Goodwin S."/>
            <person name="Spatafora J."/>
            <person name="Crous P."/>
            <person name="Grigoriev I."/>
        </authorList>
    </citation>
    <scope>NUCLEOTIDE SEQUENCE</scope>
    <source>
        <strain evidence="1">CBS 130266</strain>
    </source>
</reference>
<keyword evidence="2" id="KW-1185">Reference proteome</keyword>
<dbReference type="AlphaFoldDB" id="A0A9P4P009"/>
<protein>
    <submittedName>
        <fullName evidence="1">Uncharacterized protein</fullName>
    </submittedName>
</protein>
<accession>A0A9P4P009</accession>
<proteinExistence type="predicted"/>
<name>A0A9P4P009_9PEZI</name>
<evidence type="ECO:0000313" key="1">
    <source>
        <dbReference type="EMBL" id="KAF2434249.1"/>
    </source>
</evidence>